<dbReference type="HOGENOM" id="CLU_1883470_0_0_14"/>
<sequence length="135" mass="15489">MMKKILTPFLLALGIGFTGYFTTSCSVLSKPLFPKPQEKEPTKEENKQAIEQRIKSLRDFIGDKPVKTPNGEISTKEIDELYEKYNSKIGSLDDKQIKEAREKLDLIFKKDLLKEFKNGGSSLNNLINEMKEIFK</sequence>
<dbReference type="PATRIC" id="fig|1292033.3.peg.692"/>
<evidence type="ECO:0000313" key="2">
    <source>
        <dbReference type="Proteomes" id="UP000012984"/>
    </source>
</evidence>
<organism evidence="1 2">
    <name type="scientific">Mycoplasma putrefaciens Mput9231</name>
    <dbReference type="NCBI Taxonomy" id="1292033"/>
    <lineage>
        <taxon>Bacteria</taxon>
        <taxon>Bacillati</taxon>
        <taxon>Mycoplasmatota</taxon>
        <taxon>Mollicutes</taxon>
        <taxon>Mycoplasmataceae</taxon>
        <taxon>Mycoplasma</taxon>
    </lineage>
</organism>
<proteinExistence type="predicted"/>
<dbReference type="KEGG" id="mput:MPUT9231_7030"/>
<evidence type="ECO:0008006" key="3">
    <source>
        <dbReference type="Google" id="ProtNLM"/>
    </source>
</evidence>
<dbReference type="Proteomes" id="UP000012984">
    <property type="component" value="Chromosome"/>
</dbReference>
<accession>M9WE71</accession>
<gene>
    <name evidence="1" type="ORF">MPUT9231_7030</name>
</gene>
<dbReference type="AlphaFoldDB" id="M9WE71"/>
<evidence type="ECO:0000313" key="1">
    <source>
        <dbReference type="EMBL" id="AGJ91096.1"/>
    </source>
</evidence>
<dbReference type="EMBL" id="CP004357">
    <property type="protein sequence ID" value="AGJ91096.1"/>
    <property type="molecule type" value="Genomic_DNA"/>
</dbReference>
<name>M9WE71_9MOLU</name>
<reference evidence="1 2" key="1">
    <citation type="journal article" date="2013" name="Genome Announc.">
        <title>Complete Genome Sequence of Mycoplasma putrefaciens Strain 9231, One of the Agents of Contagious Agalactia in Goats.</title>
        <authorList>
            <person name="Dupuy V."/>
            <person name="Sirand-Pugnet P."/>
            <person name="Baranowski E."/>
            <person name="Barre A."/>
            <person name="Breton M."/>
            <person name="Couture C."/>
            <person name="Dordet-Frisoni E."/>
            <person name="Gaurivaud P."/>
            <person name="Jacob D."/>
            <person name="Lemaitre C."/>
            <person name="Manso-Silvan L."/>
            <person name="Nikolski M."/>
            <person name="Nouvel L.X."/>
            <person name="Poumarat F."/>
            <person name="Tardy F."/>
            <person name="Thebault P."/>
            <person name="Theil S."/>
            <person name="Citti C."/>
            <person name="Blanchard A."/>
            <person name="Thiaucourt F."/>
        </authorList>
    </citation>
    <scope>NUCLEOTIDE SEQUENCE [LARGE SCALE GENOMIC DNA]</scope>
    <source>
        <strain evidence="1">Mput9231</strain>
    </source>
</reference>
<dbReference type="PROSITE" id="PS51257">
    <property type="entry name" value="PROKAR_LIPOPROTEIN"/>
    <property type="match status" value="1"/>
</dbReference>
<keyword evidence="2" id="KW-1185">Reference proteome</keyword>
<protein>
    <recommendedName>
        <fullName evidence="3">Lipoprotein</fullName>
    </recommendedName>
</protein>